<sequence>MLLFPNCTLKKIQHDVVELPSQYWLDLVVSFDHQNTQDSQLDLPITPKASRFRAFLKVTGPIETESFTNAKFKVARGSTCQSYKFTLVDLPCLNNDRIILHNILLREKDKDEPVMSHLQLMINSYIQEVGSMDVDIATVLKKKPRVVPKEAPKDLEKFKLEKIYKEGWCDNPKDPIM</sequence>
<accession>A0AA36E3P4</accession>
<dbReference type="EMBL" id="OX465080">
    <property type="protein sequence ID" value="CAI9280615.1"/>
    <property type="molecule type" value="Genomic_DNA"/>
</dbReference>
<dbReference type="Proteomes" id="UP001177003">
    <property type="component" value="Chromosome 4"/>
</dbReference>
<organism evidence="1 2">
    <name type="scientific">Lactuca saligna</name>
    <name type="common">Willowleaf lettuce</name>
    <dbReference type="NCBI Taxonomy" id="75948"/>
    <lineage>
        <taxon>Eukaryota</taxon>
        <taxon>Viridiplantae</taxon>
        <taxon>Streptophyta</taxon>
        <taxon>Embryophyta</taxon>
        <taxon>Tracheophyta</taxon>
        <taxon>Spermatophyta</taxon>
        <taxon>Magnoliopsida</taxon>
        <taxon>eudicotyledons</taxon>
        <taxon>Gunneridae</taxon>
        <taxon>Pentapetalae</taxon>
        <taxon>asterids</taxon>
        <taxon>campanulids</taxon>
        <taxon>Asterales</taxon>
        <taxon>Asteraceae</taxon>
        <taxon>Cichorioideae</taxon>
        <taxon>Cichorieae</taxon>
        <taxon>Lactucinae</taxon>
        <taxon>Lactuca</taxon>
    </lineage>
</organism>
<evidence type="ECO:0000313" key="1">
    <source>
        <dbReference type="EMBL" id="CAI9280615.1"/>
    </source>
</evidence>
<reference evidence="1" key="1">
    <citation type="submission" date="2023-04" db="EMBL/GenBank/DDBJ databases">
        <authorList>
            <person name="Vijverberg K."/>
            <person name="Xiong W."/>
            <person name="Schranz E."/>
        </authorList>
    </citation>
    <scope>NUCLEOTIDE SEQUENCE</scope>
</reference>
<evidence type="ECO:0000313" key="2">
    <source>
        <dbReference type="Proteomes" id="UP001177003"/>
    </source>
</evidence>
<dbReference type="AlphaFoldDB" id="A0AA36E3P4"/>
<proteinExistence type="predicted"/>
<protein>
    <submittedName>
        <fullName evidence="1">Uncharacterized protein</fullName>
    </submittedName>
</protein>
<gene>
    <name evidence="1" type="ORF">LSALG_LOCUS20354</name>
</gene>
<keyword evidence="2" id="KW-1185">Reference proteome</keyword>
<name>A0AA36E3P4_LACSI</name>